<dbReference type="AlphaFoldDB" id="A0A4Y7IJ89"/>
<feature type="region of interest" description="Disordered" evidence="1">
    <location>
        <begin position="140"/>
        <end position="163"/>
    </location>
</feature>
<dbReference type="Proteomes" id="UP000316621">
    <property type="component" value="Chromosome 1"/>
</dbReference>
<feature type="compositionally biased region" description="Basic and acidic residues" evidence="1">
    <location>
        <begin position="15"/>
        <end position="27"/>
    </location>
</feature>
<gene>
    <name evidence="2" type="ORF">C5167_041096</name>
</gene>
<evidence type="ECO:0000256" key="1">
    <source>
        <dbReference type="SAM" id="MobiDB-lite"/>
    </source>
</evidence>
<feature type="region of interest" description="Disordered" evidence="1">
    <location>
        <begin position="1"/>
        <end position="89"/>
    </location>
</feature>
<evidence type="ECO:0000313" key="3">
    <source>
        <dbReference type="Proteomes" id="UP000316621"/>
    </source>
</evidence>
<dbReference type="EMBL" id="CM010715">
    <property type="protein sequence ID" value="RZC48156.1"/>
    <property type="molecule type" value="Genomic_DNA"/>
</dbReference>
<keyword evidence="3" id="KW-1185">Reference proteome</keyword>
<feature type="compositionally biased region" description="Basic residues" evidence="1">
    <location>
        <begin position="42"/>
        <end position="54"/>
    </location>
</feature>
<dbReference type="Gramene" id="RZC48156">
    <property type="protein sequence ID" value="RZC48156"/>
    <property type="gene ID" value="C5167_041096"/>
</dbReference>
<accession>A0A4Y7IJ89</accession>
<reference evidence="2 3" key="1">
    <citation type="journal article" date="2018" name="Science">
        <title>The opium poppy genome and morphinan production.</title>
        <authorList>
            <person name="Guo L."/>
            <person name="Winzer T."/>
            <person name="Yang X."/>
            <person name="Li Y."/>
            <person name="Ning Z."/>
            <person name="He Z."/>
            <person name="Teodor R."/>
            <person name="Lu Y."/>
            <person name="Bowser T.A."/>
            <person name="Graham I.A."/>
            <person name="Ye K."/>
        </authorList>
    </citation>
    <scope>NUCLEOTIDE SEQUENCE [LARGE SCALE GENOMIC DNA]</scope>
    <source>
        <strain evidence="3">cv. HN1</strain>
        <tissue evidence="2">Leaves</tissue>
    </source>
</reference>
<evidence type="ECO:0000313" key="2">
    <source>
        <dbReference type="EMBL" id="RZC48156.1"/>
    </source>
</evidence>
<sequence>MAGEHQLVTRRRRNPERNALKKPKYEEDSSSESDQDAAARQPRPKKKQNASKKRPISEPKSLMLAEETAHVRSTLNDHDQTAGEVMQHSRTACKEEKKIIVYKRRRVKFNPLVVQLGADGRDTLPLDDMKIQDGVKLSRPNKSAVGLSDQAGAVRPKKTKNAR</sequence>
<proteinExistence type="predicted"/>
<feature type="compositionally biased region" description="Basic and acidic residues" evidence="1">
    <location>
        <begin position="67"/>
        <end position="81"/>
    </location>
</feature>
<protein>
    <submittedName>
        <fullName evidence="2">Uncharacterized protein</fullName>
    </submittedName>
</protein>
<organism evidence="2 3">
    <name type="scientific">Papaver somniferum</name>
    <name type="common">Opium poppy</name>
    <dbReference type="NCBI Taxonomy" id="3469"/>
    <lineage>
        <taxon>Eukaryota</taxon>
        <taxon>Viridiplantae</taxon>
        <taxon>Streptophyta</taxon>
        <taxon>Embryophyta</taxon>
        <taxon>Tracheophyta</taxon>
        <taxon>Spermatophyta</taxon>
        <taxon>Magnoliopsida</taxon>
        <taxon>Ranunculales</taxon>
        <taxon>Papaveraceae</taxon>
        <taxon>Papaveroideae</taxon>
        <taxon>Papaver</taxon>
    </lineage>
</organism>
<name>A0A4Y7IJ89_PAPSO</name>